<dbReference type="Proteomes" id="UP000287651">
    <property type="component" value="Unassembled WGS sequence"/>
</dbReference>
<accession>A0A426YZX1</accession>
<evidence type="ECO:0000256" key="1">
    <source>
        <dbReference type="SAM" id="MobiDB-lite"/>
    </source>
</evidence>
<evidence type="ECO:0000313" key="3">
    <source>
        <dbReference type="Proteomes" id="UP000287651"/>
    </source>
</evidence>
<feature type="compositionally biased region" description="Basic and acidic residues" evidence="1">
    <location>
        <begin position="1"/>
        <end position="10"/>
    </location>
</feature>
<dbReference type="AlphaFoldDB" id="A0A426YZX1"/>
<sequence length="105" mass="11095">MRSILHREVAEEPEGEGGGKGSVGAEEVVERGSGRGGDERLRGGLHHSVGEATVAPARLGGVRPRLILALRSTRLPPRPPQPLPLCSACTTSSSIRITSKFEYKG</sequence>
<gene>
    <name evidence="2" type="ORF">B296_00045525</name>
</gene>
<feature type="compositionally biased region" description="Basic and acidic residues" evidence="1">
    <location>
        <begin position="28"/>
        <end position="42"/>
    </location>
</feature>
<protein>
    <submittedName>
        <fullName evidence="2">Uncharacterized protein</fullName>
    </submittedName>
</protein>
<feature type="region of interest" description="Disordered" evidence="1">
    <location>
        <begin position="1"/>
        <end position="49"/>
    </location>
</feature>
<comment type="caution">
    <text evidence="2">The sequence shown here is derived from an EMBL/GenBank/DDBJ whole genome shotgun (WGS) entry which is preliminary data.</text>
</comment>
<organism evidence="2 3">
    <name type="scientific">Ensete ventricosum</name>
    <name type="common">Abyssinian banana</name>
    <name type="synonym">Musa ensete</name>
    <dbReference type="NCBI Taxonomy" id="4639"/>
    <lineage>
        <taxon>Eukaryota</taxon>
        <taxon>Viridiplantae</taxon>
        <taxon>Streptophyta</taxon>
        <taxon>Embryophyta</taxon>
        <taxon>Tracheophyta</taxon>
        <taxon>Spermatophyta</taxon>
        <taxon>Magnoliopsida</taxon>
        <taxon>Liliopsida</taxon>
        <taxon>Zingiberales</taxon>
        <taxon>Musaceae</taxon>
        <taxon>Ensete</taxon>
    </lineage>
</organism>
<proteinExistence type="predicted"/>
<evidence type="ECO:0000313" key="2">
    <source>
        <dbReference type="EMBL" id="RRT57272.1"/>
    </source>
</evidence>
<name>A0A426YZX1_ENSVE</name>
<dbReference type="EMBL" id="AMZH03009242">
    <property type="protein sequence ID" value="RRT57272.1"/>
    <property type="molecule type" value="Genomic_DNA"/>
</dbReference>
<reference evidence="2 3" key="1">
    <citation type="journal article" date="2014" name="Agronomy (Basel)">
        <title>A Draft Genome Sequence for Ensete ventricosum, the Drought-Tolerant Tree Against Hunger.</title>
        <authorList>
            <person name="Harrison J."/>
            <person name="Moore K.A."/>
            <person name="Paszkiewicz K."/>
            <person name="Jones T."/>
            <person name="Grant M."/>
            <person name="Ambacheew D."/>
            <person name="Muzemil S."/>
            <person name="Studholme D.J."/>
        </authorList>
    </citation>
    <scope>NUCLEOTIDE SEQUENCE [LARGE SCALE GENOMIC DNA]</scope>
</reference>